<name>A0A0F7L2P5_9VIRU</name>
<reference evidence="1" key="2">
    <citation type="submission" date="2015-03" db="EMBL/GenBank/DDBJ databases">
        <authorList>
            <person name="Chow C.-E.T."/>
            <person name="Winget D.M."/>
            <person name="White R.A.III."/>
            <person name="Hallam S.J."/>
            <person name="Suttle C.A."/>
        </authorList>
    </citation>
    <scope>NUCLEOTIDE SEQUENCE</scope>
    <source>
        <strain evidence="1">Anoxic2_3</strain>
    </source>
</reference>
<sequence>MSGKKRGGVSDTKAGSPAIILDVFIIRIFAPSIRMQIVGQIPNTRGLLKIMYASAVIVTNDVFRRDS</sequence>
<reference evidence="1" key="1">
    <citation type="journal article" date="2015" name="Front. Microbiol.">
        <title>Combining genomic sequencing methods to explore viral diversity and reveal potential virus-host interactions.</title>
        <authorList>
            <person name="Chow C.E."/>
            <person name="Winget D.M."/>
            <person name="White R.A.III."/>
            <person name="Hallam S.J."/>
            <person name="Suttle C.A."/>
        </authorList>
    </citation>
    <scope>NUCLEOTIDE SEQUENCE</scope>
    <source>
        <strain evidence="1">Anoxic2_3</strain>
    </source>
</reference>
<proteinExistence type="predicted"/>
<organism evidence="1">
    <name type="scientific">uncultured marine virus</name>
    <dbReference type="NCBI Taxonomy" id="186617"/>
    <lineage>
        <taxon>Viruses</taxon>
        <taxon>environmental samples</taxon>
    </lineage>
</organism>
<accession>A0A0F7L2P5</accession>
<protein>
    <submittedName>
        <fullName evidence="1">ParB domain protein nuclease</fullName>
    </submittedName>
</protein>
<evidence type="ECO:0000313" key="1">
    <source>
        <dbReference type="EMBL" id="AKH46839.1"/>
    </source>
</evidence>
<dbReference type="EMBL" id="KR029587">
    <property type="protein sequence ID" value="AKH46839.1"/>
    <property type="molecule type" value="Genomic_DNA"/>
</dbReference>